<dbReference type="NCBIfam" id="TIGR01167">
    <property type="entry name" value="LPXTG_anchor"/>
    <property type="match status" value="1"/>
</dbReference>
<organism evidence="6 7">
    <name type="scientific">Leucobacter luti</name>
    <dbReference type="NCBI Taxonomy" id="340320"/>
    <lineage>
        <taxon>Bacteria</taxon>
        <taxon>Bacillati</taxon>
        <taxon>Actinomycetota</taxon>
        <taxon>Actinomycetes</taxon>
        <taxon>Micrococcales</taxon>
        <taxon>Microbacteriaceae</taxon>
        <taxon>Leucobacter</taxon>
    </lineage>
</organism>
<reference evidence="6 7" key="1">
    <citation type="submission" date="2019-03" db="EMBL/GenBank/DDBJ databases">
        <title>Genomic analyses of the natural microbiome of Caenorhabditis elegans.</title>
        <authorList>
            <person name="Samuel B."/>
        </authorList>
    </citation>
    <scope>NUCLEOTIDE SEQUENCE [LARGE SCALE GENOMIC DNA]</scope>
    <source>
        <strain evidence="6 7">JUb18</strain>
    </source>
</reference>
<evidence type="ECO:0000256" key="4">
    <source>
        <dbReference type="SAM" id="Phobius"/>
    </source>
</evidence>
<keyword evidence="1" id="KW-0433">Leucine-rich repeat</keyword>
<feature type="signal peptide" evidence="5">
    <location>
        <begin position="1"/>
        <end position="37"/>
    </location>
</feature>
<evidence type="ECO:0000313" key="6">
    <source>
        <dbReference type="EMBL" id="TDP89598.1"/>
    </source>
</evidence>
<dbReference type="InterPro" id="IPR032675">
    <property type="entry name" value="LRR_dom_sf"/>
</dbReference>
<dbReference type="PANTHER" id="PTHR46652:SF3">
    <property type="entry name" value="LEUCINE-RICH REPEAT-CONTAINING PROTEIN 9"/>
    <property type="match status" value="1"/>
</dbReference>
<keyword evidence="5" id="KW-0732">Signal</keyword>
<dbReference type="Gene3D" id="3.80.10.10">
    <property type="entry name" value="Ribonuclease Inhibitor"/>
    <property type="match status" value="2"/>
</dbReference>
<dbReference type="InterPro" id="IPR001611">
    <property type="entry name" value="Leu-rich_rpt"/>
</dbReference>
<accession>A0A4V3CXB6</accession>
<evidence type="ECO:0000256" key="5">
    <source>
        <dbReference type="SAM" id="SignalP"/>
    </source>
</evidence>
<gene>
    <name evidence="6" type="ORF">EDF62_3352</name>
</gene>
<keyword evidence="4" id="KW-0812">Transmembrane</keyword>
<keyword evidence="7" id="KW-1185">Reference proteome</keyword>
<dbReference type="PANTHER" id="PTHR46652">
    <property type="entry name" value="LEUCINE-RICH REPEAT AND IQ DOMAIN-CONTAINING PROTEIN 1-RELATED"/>
    <property type="match status" value="1"/>
</dbReference>
<dbReference type="EMBL" id="SNYA01000009">
    <property type="protein sequence ID" value="TDP89598.1"/>
    <property type="molecule type" value="Genomic_DNA"/>
</dbReference>
<evidence type="ECO:0000256" key="2">
    <source>
        <dbReference type="ARBA" id="ARBA00022737"/>
    </source>
</evidence>
<evidence type="ECO:0000256" key="3">
    <source>
        <dbReference type="SAM" id="MobiDB-lite"/>
    </source>
</evidence>
<feature type="transmembrane region" description="Helical" evidence="4">
    <location>
        <begin position="549"/>
        <end position="569"/>
    </location>
</feature>
<proteinExistence type="predicted"/>
<dbReference type="AlphaFoldDB" id="A0A4V3CXB6"/>
<feature type="region of interest" description="Disordered" evidence="3">
    <location>
        <begin position="495"/>
        <end position="548"/>
    </location>
</feature>
<dbReference type="OrthoDB" id="3505502at2"/>
<dbReference type="SUPFAM" id="SSF52058">
    <property type="entry name" value="L domain-like"/>
    <property type="match status" value="1"/>
</dbReference>
<keyword evidence="2" id="KW-0677">Repeat</keyword>
<keyword evidence="4" id="KW-0472">Membrane</keyword>
<comment type="caution">
    <text evidence="6">The sequence shown here is derived from an EMBL/GenBank/DDBJ whole genome shotgun (WGS) entry which is preliminary data.</text>
</comment>
<dbReference type="Proteomes" id="UP000295601">
    <property type="component" value="Unassembled WGS sequence"/>
</dbReference>
<sequence length="577" mass="61239">MILNKKRNGSMGRAALTFAASALVGVSAFAIPTAANAAPGDAVTFGSSQLKGCVNESLNQAPGDMITEAQASTVRTIDCRSKGVTSIEGLQKFTNLERLNLLNNTSNQDSPNLITDLSPLQGSATLTVFSMEPVSNLDLRPLSGNTGMEMVELWGGSAGFKLPAEERLTSLRGLETMNLYWLNVNWQNISDLTPLANMTNMVNLELSYNNISDISPLTKLTELETLRIPQVQSKSLSNNAKGDVTDISVLKNMPHLFQFYADFNNIEDFTALKSLRGLSDLSLWGVIPNFDFGYLKTSEMNTLTVQYTDSKYRDGEWGSPRARTAAKGIEALADIKFGSTVSISGFDINTLPTFGEMQGNIYLRNNNISDVGDISKYSAAKSVDLTQNLIFDASPVGDMHDVVSLSAQGDSQAADIKVKAGERVRIAPIDYDGQFAAIDSRQPALNMESYDPATGTVDTTGMEPGTKFGAPFIGVGALPQAYSWNGPRHIVVAADDLGTDPENPGTGGEEGGDNSTPETPAEAPDDTGAQPDGDKKAEGASLANTGSDIPAGGIALGALVIAAGGLLLMRKRVRATA</sequence>
<name>A0A4V3CXB6_9MICO</name>
<evidence type="ECO:0000313" key="7">
    <source>
        <dbReference type="Proteomes" id="UP000295601"/>
    </source>
</evidence>
<evidence type="ECO:0000256" key="1">
    <source>
        <dbReference type="ARBA" id="ARBA00022614"/>
    </source>
</evidence>
<feature type="chain" id="PRO_5020890284" evidence="5">
    <location>
        <begin position="38"/>
        <end position="577"/>
    </location>
</feature>
<protein>
    <submittedName>
        <fullName evidence="6">LPXTG-motif cell wall-anchored protein</fullName>
    </submittedName>
</protein>
<dbReference type="InterPro" id="IPR050836">
    <property type="entry name" value="SDS22/Internalin_LRR"/>
</dbReference>
<keyword evidence="4" id="KW-1133">Transmembrane helix</keyword>
<dbReference type="PROSITE" id="PS51450">
    <property type="entry name" value="LRR"/>
    <property type="match status" value="1"/>
</dbReference>